<protein>
    <submittedName>
        <fullName evidence="2">Uu.00g144260.m01.CDS01</fullName>
    </submittedName>
</protein>
<feature type="compositionally biased region" description="Basic and acidic residues" evidence="1">
    <location>
        <begin position="184"/>
        <end position="195"/>
    </location>
</feature>
<organism evidence="2 3">
    <name type="scientific">Anthostomella pinea</name>
    <dbReference type="NCBI Taxonomy" id="933095"/>
    <lineage>
        <taxon>Eukaryota</taxon>
        <taxon>Fungi</taxon>
        <taxon>Dikarya</taxon>
        <taxon>Ascomycota</taxon>
        <taxon>Pezizomycotina</taxon>
        <taxon>Sordariomycetes</taxon>
        <taxon>Xylariomycetidae</taxon>
        <taxon>Xylariales</taxon>
        <taxon>Xylariaceae</taxon>
        <taxon>Anthostomella</taxon>
    </lineage>
</organism>
<name>A0AAI8VKB3_9PEZI</name>
<reference evidence="2" key="1">
    <citation type="submission" date="2023-10" db="EMBL/GenBank/DDBJ databases">
        <authorList>
            <person name="Hackl T."/>
        </authorList>
    </citation>
    <scope>NUCLEOTIDE SEQUENCE</scope>
</reference>
<feature type="compositionally biased region" description="Basic and acidic residues" evidence="1">
    <location>
        <begin position="234"/>
        <end position="264"/>
    </location>
</feature>
<dbReference type="Proteomes" id="UP001295740">
    <property type="component" value="Unassembled WGS sequence"/>
</dbReference>
<evidence type="ECO:0000256" key="1">
    <source>
        <dbReference type="SAM" id="MobiDB-lite"/>
    </source>
</evidence>
<dbReference type="AlphaFoldDB" id="A0AAI8VKB3"/>
<gene>
    <name evidence="2" type="ORF">KHLLAP_LOCUS9868</name>
</gene>
<feature type="compositionally biased region" description="Polar residues" evidence="1">
    <location>
        <begin position="220"/>
        <end position="232"/>
    </location>
</feature>
<proteinExistence type="predicted"/>
<feature type="region of interest" description="Disordered" evidence="1">
    <location>
        <begin position="170"/>
        <end position="415"/>
    </location>
</feature>
<dbReference type="EMBL" id="CAUWAG010000012">
    <property type="protein sequence ID" value="CAJ2509400.1"/>
    <property type="molecule type" value="Genomic_DNA"/>
</dbReference>
<sequence>MKPETLIWLPADQYSSVHGIWDVQFVWCPLAVDKNLPLHQTTFITIGGKEHGKSRARVKAIRMGSDVDMLDQQQPQYMAADMNSTNDGWSSQNCAMRPKLGDGMRTQSQLPYRQFERQILFPALSWSTRRRRKTADAVPRTVSDHAVQQAERKILFPALGWTVWRRNSNISKKARKPRKGRTSPRGDPELPEKPPAESPQPPSHRSAARTPTERGRTASEKVTPTRKVSPSTERALEQAQQRREAIEKLRAARRHSDQLREARWPRPPNTNGLHSFHLLSPTRSAPMESIPHSPLAPPSPTAASLPADCSEAKMVELPDVPDSAVHPESSASTENARRSGHAQDSGSVHSERSVEQSDLVSDGETDDRIDRWRSQIPSVSSEHDSQRRRSGRKSRSPRPSWAVTAESELAGFGPE</sequence>
<feature type="compositionally biased region" description="Basic residues" evidence="1">
    <location>
        <begin position="172"/>
        <end position="182"/>
    </location>
</feature>
<evidence type="ECO:0000313" key="2">
    <source>
        <dbReference type="EMBL" id="CAJ2509400.1"/>
    </source>
</evidence>
<evidence type="ECO:0000313" key="3">
    <source>
        <dbReference type="Proteomes" id="UP001295740"/>
    </source>
</evidence>
<keyword evidence="3" id="KW-1185">Reference proteome</keyword>
<comment type="caution">
    <text evidence="2">The sequence shown here is derived from an EMBL/GenBank/DDBJ whole genome shotgun (WGS) entry which is preliminary data.</text>
</comment>
<accession>A0AAI8VKB3</accession>